<comment type="caution">
    <text evidence="3">The sequence shown here is derived from an EMBL/GenBank/DDBJ whole genome shotgun (WGS) entry which is preliminary data.</text>
</comment>
<keyword evidence="1" id="KW-0472">Membrane</keyword>
<dbReference type="InterPro" id="IPR052336">
    <property type="entry name" value="MlaD_Phospholipid_Transporter"/>
</dbReference>
<dbReference type="OrthoDB" id="9769132at2"/>
<dbReference type="PANTHER" id="PTHR33371:SF4">
    <property type="entry name" value="INTERMEMBRANE PHOSPHOLIPID TRANSPORT SYSTEM BINDING PROTEIN MLAD"/>
    <property type="match status" value="1"/>
</dbReference>
<evidence type="ECO:0000313" key="3">
    <source>
        <dbReference type="EMBL" id="EDM80414.1"/>
    </source>
</evidence>
<feature type="transmembrane region" description="Helical" evidence="1">
    <location>
        <begin position="12"/>
        <end position="35"/>
    </location>
</feature>
<dbReference type="RefSeq" id="WP_006970518.1">
    <property type="nucleotide sequence ID" value="NZ_ABCS01000011.1"/>
</dbReference>
<evidence type="ECO:0000313" key="4">
    <source>
        <dbReference type="Proteomes" id="UP000005801"/>
    </source>
</evidence>
<accession>A6G1B9</accession>
<dbReference type="InterPro" id="IPR003399">
    <property type="entry name" value="Mce/MlaD"/>
</dbReference>
<reference evidence="3 4" key="1">
    <citation type="submission" date="2007-06" db="EMBL/GenBank/DDBJ databases">
        <authorList>
            <person name="Shimkets L."/>
            <person name="Ferriera S."/>
            <person name="Johnson J."/>
            <person name="Kravitz S."/>
            <person name="Beeson K."/>
            <person name="Sutton G."/>
            <person name="Rogers Y.-H."/>
            <person name="Friedman R."/>
            <person name="Frazier M."/>
            <person name="Venter J.C."/>
        </authorList>
    </citation>
    <scope>NUCLEOTIDE SEQUENCE [LARGE SCALE GENOMIC DNA]</scope>
    <source>
        <strain evidence="3 4">SIR-1</strain>
    </source>
</reference>
<dbReference type="eggNOG" id="COG1463">
    <property type="taxonomic scope" value="Bacteria"/>
</dbReference>
<proteinExistence type="predicted"/>
<name>A6G1B9_9BACT</name>
<feature type="domain" description="Mce/MlaD" evidence="2">
    <location>
        <begin position="177"/>
        <end position="218"/>
    </location>
</feature>
<organism evidence="3 4">
    <name type="scientific">Plesiocystis pacifica SIR-1</name>
    <dbReference type="NCBI Taxonomy" id="391625"/>
    <lineage>
        <taxon>Bacteria</taxon>
        <taxon>Pseudomonadati</taxon>
        <taxon>Myxococcota</taxon>
        <taxon>Polyangia</taxon>
        <taxon>Nannocystales</taxon>
        <taxon>Nannocystaceae</taxon>
        <taxon>Plesiocystis</taxon>
    </lineage>
</organism>
<sequence>MAGKRRDEQRTNLVVGVFVIAFGALLMVSLMLIAISEGVLTEKTSIRAHFRTVSGLTKSSSVQLAGKEIGVVEEVTFISPTYECSPLTEDLGRFNHSRTDDCEPSLFCAAMPGQGGEGTGLCAELEEFNGDLDAYARCSEDASCSEGEICVNKQFRSRYKRVPWSAGEGVCVPFLTEHRRVEVTMRIDADKLQYIRSDSRATVASNGVLGDQLINLTVGASDIYIEPGGRIQATPSLMEELNTFKDQIGGIIDKVDTSLAGISGLFTSLNNENTKQDLQGILSNTNELTRQVAEGEGLVGALFNSPEYKDDFGRTLESVRHSAGQLDQTLSTVNREAGPALRNVSRAADSVTDILDDLEDPNNQSVIGRALHDPQMGQDAADAVASAADAVDSARDTMVDLQVVVAEVRHSVTAGEGTIGKLLKDPKAYDDLVKLLGNIERVNVVKKLVRFVVEQDEAKDTARPTASSD</sequence>
<dbReference type="Proteomes" id="UP000005801">
    <property type="component" value="Unassembled WGS sequence"/>
</dbReference>
<dbReference type="EMBL" id="ABCS01000011">
    <property type="protein sequence ID" value="EDM80414.1"/>
    <property type="molecule type" value="Genomic_DNA"/>
</dbReference>
<gene>
    <name evidence="3" type="ORF">PPSIR1_11580</name>
</gene>
<dbReference type="Pfam" id="PF02470">
    <property type="entry name" value="MlaD"/>
    <property type="match status" value="1"/>
</dbReference>
<dbReference type="AlphaFoldDB" id="A6G1B9"/>
<dbReference type="STRING" id="391625.PPSIR1_11580"/>
<keyword evidence="1" id="KW-0812">Transmembrane</keyword>
<dbReference type="PANTHER" id="PTHR33371">
    <property type="entry name" value="INTERMEMBRANE PHOSPHOLIPID TRANSPORT SYSTEM BINDING PROTEIN MLAD-RELATED"/>
    <property type="match status" value="1"/>
</dbReference>
<protein>
    <submittedName>
        <fullName evidence="3">Mammalian cell entry-related protein</fullName>
    </submittedName>
</protein>
<evidence type="ECO:0000256" key="1">
    <source>
        <dbReference type="SAM" id="Phobius"/>
    </source>
</evidence>
<keyword evidence="1" id="KW-1133">Transmembrane helix</keyword>
<keyword evidence="4" id="KW-1185">Reference proteome</keyword>
<evidence type="ECO:0000259" key="2">
    <source>
        <dbReference type="Pfam" id="PF02470"/>
    </source>
</evidence>